<keyword evidence="1" id="KW-0732">Signal</keyword>
<organism evidence="3 4">
    <name type="scientific">Colletotrichum zoysiae</name>
    <dbReference type="NCBI Taxonomy" id="1216348"/>
    <lineage>
        <taxon>Eukaryota</taxon>
        <taxon>Fungi</taxon>
        <taxon>Dikarya</taxon>
        <taxon>Ascomycota</taxon>
        <taxon>Pezizomycotina</taxon>
        <taxon>Sordariomycetes</taxon>
        <taxon>Hypocreomycetidae</taxon>
        <taxon>Glomerellales</taxon>
        <taxon>Glomerellaceae</taxon>
        <taxon>Colletotrichum</taxon>
        <taxon>Colletotrichum graminicola species complex</taxon>
    </lineage>
</organism>
<evidence type="ECO:0000313" key="4">
    <source>
        <dbReference type="Proteomes" id="UP001232148"/>
    </source>
</evidence>
<gene>
    <name evidence="3" type="ORF">LX32DRAFT_712633</name>
</gene>
<reference evidence="3" key="1">
    <citation type="submission" date="2021-06" db="EMBL/GenBank/DDBJ databases">
        <title>Comparative genomics, transcriptomics and evolutionary studies reveal genomic signatures of adaptation to plant cell wall in hemibiotrophic fungi.</title>
        <authorList>
            <consortium name="DOE Joint Genome Institute"/>
            <person name="Baroncelli R."/>
            <person name="Diaz J.F."/>
            <person name="Benocci T."/>
            <person name="Peng M."/>
            <person name="Battaglia E."/>
            <person name="Haridas S."/>
            <person name="Andreopoulos W."/>
            <person name="Labutti K."/>
            <person name="Pangilinan J."/>
            <person name="Floch G.L."/>
            <person name="Makela M.R."/>
            <person name="Henrissat B."/>
            <person name="Grigoriev I.V."/>
            <person name="Crouch J.A."/>
            <person name="De Vries R.P."/>
            <person name="Sukno S.A."/>
            <person name="Thon M.R."/>
        </authorList>
    </citation>
    <scope>NUCLEOTIDE SEQUENCE</scope>
    <source>
        <strain evidence="3">MAFF235873</strain>
    </source>
</reference>
<feature type="domain" description="DUF7492" evidence="2">
    <location>
        <begin position="17"/>
        <end position="221"/>
    </location>
</feature>
<protein>
    <recommendedName>
        <fullName evidence="2">DUF7492 domain-containing protein</fullName>
    </recommendedName>
</protein>
<feature type="signal peptide" evidence="1">
    <location>
        <begin position="1"/>
        <end position="19"/>
    </location>
</feature>
<dbReference type="InterPro" id="IPR055915">
    <property type="entry name" value="DUF7492"/>
</dbReference>
<keyword evidence="4" id="KW-1185">Reference proteome</keyword>
<accession>A0AAD9H568</accession>
<comment type="caution">
    <text evidence="3">The sequence shown here is derived from an EMBL/GenBank/DDBJ whole genome shotgun (WGS) entry which is preliminary data.</text>
</comment>
<proteinExistence type="predicted"/>
<feature type="chain" id="PRO_5042266516" description="DUF7492 domain-containing protein" evidence="1">
    <location>
        <begin position="20"/>
        <end position="302"/>
    </location>
</feature>
<sequence length="302" mass="33222">MSLSAFLLSLSCITAKASAHTWVEQLNRISPNGTLLDPPGFPPKWFGRGEGFRDDLFTNLLSSNNYSLCVKQPLGEQMEGFPLLEAASGDLIALRYQENGHVTLPDTNKPLNRGTIFVYGTSSPRATDTLFDVYKKWTADGKGGDGRGKLLATRNYDDGQCYQVNNGQISAERQRQFHKIAATPQGADLWCQADVRLPEDLIEGSLYSVYFIWTWPTLTPDAARASVTGRYGDFPPDGSPSQAQYLTAEEVVKSEIYSSCATVRISDSLTSSSEQAAFITDQDVNRISIKQQLENPFLVAGN</sequence>
<name>A0AAD9H568_9PEZI</name>
<evidence type="ECO:0000256" key="1">
    <source>
        <dbReference type="SAM" id="SignalP"/>
    </source>
</evidence>
<dbReference type="Pfam" id="PF24320">
    <property type="entry name" value="DUF7492"/>
    <property type="match status" value="1"/>
</dbReference>
<evidence type="ECO:0000259" key="2">
    <source>
        <dbReference type="Pfam" id="PF24320"/>
    </source>
</evidence>
<dbReference type="AlphaFoldDB" id="A0AAD9H568"/>
<dbReference type="EMBL" id="MU843100">
    <property type="protein sequence ID" value="KAK2021502.1"/>
    <property type="molecule type" value="Genomic_DNA"/>
</dbReference>
<dbReference type="Proteomes" id="UP001232148">
    <property type="component" value="Unassembled WGS sequence"/>
</dbReference>
<evidence type="ECO:0000313" key="3">
    <source>
        <dbReference type="EMBL" id="KAK2021502.1"/>
    </source>
</evidence>